<organism evidence="5 6">
    <name type="scientific">Hahella chejuensis (strain KCTC 2396)</name>
    <dbReference type="NCBI Taxonomy" id="349521"/>
    <lineage>
        <taxon>Bacteria</taxon>
        <taxon>Pseudomonadati</taxon>
        <taxon>Pseudomonadota</taxon>
        <taxon>Gammaproteobacteria</taxon>
        <taxon>Oceanospirillales</taxon>
        <taxon>Hahellaceae</taxon>
        <taxon>Hahella</taxon>
    </lineage>
</organism>
<dbReference type="eggNOG" id="COG0574">
    <property type="taxonomic scope" value="Bacteria"/>
</dbReference>
<dbReference type="eggNOG" id="COG3848">
    <property type="taxonomic scope" value="Bacteria"/>
</dbReference>
<evidence type="ECO:0000259" key="2">
    <source>
        <dbReference type="Pfam" id="PF00391"/>
    </source>
</evidence>
<dbReference type="Proteomes" id="UP000000238">
    <property type="component" value="Chromosome"/>
</dbReference>
<dbReference type="PANTHER" id="PTHR43615:SF1">
    <property type="entry name" value="PPDK_N DOMAIN-CONTAINING PROTEIN"/>
    <property type="match status" value="1"/>
</dbReference>
<dbReference type="InterPro" id="IPR002192">
    <property type="entry name" value="PPDK_AMP/ATP-bd"/>
</dbReference>
<gene>
    <name evidence="4" type="primary">hapC</name>
    <name evidence="5" type="ordered locus">HCH_06026</name>
</gene>
<sequence>MTYDSHIVEVSGQQNSNAQSLGGKASSLNTLAAAGFPVPRAYCLTVDAYASFLRESGLDQWISGLDQQDASAFTQIRQRIEETQLPSSLRQAIIGAYKDIGAERVAVRSSAISEDSEEHSFAGQYDTYLHVENEETLVDCVKRCWGSFWTERAHAYEGRQDQRRRSSDADAPMQGIAVVIQAMIDADAAGVLFTADPLNGDPQRTVIESCWGLGEGVVSGQVTTDTFVIDNQKMELLEQTLREKPLMSTRAENGGVCLRKTAENKIRAPTLNENEALALAGYANAIRSHYGREMDIEWALKDGKIWILQARPITVTPTNSDNRLFADADESNSYIRDNALFSRMDTGEIVTGLMTPLGLSFCRFYQHNVHGPAIKTMGLLDIGDSQHYMGYLQGHVYLNISASAMLLTQCPPTRDALKFTKRYSTEEVDLNFYTNPYGKAPQGLQYLKSAGYWTLYQVRNLVTAERTVRDMISLRKRETERFLKLDLSAMSLGELNAELQRIDRYFLESCAAYMPFFLQSFALYDALAELCEKWLGDTGKGLQNRIKASLSNLRTIEVTRGVCDLAASVQRSSHLRQLVLETPLEQLAQALQNDDEGARFWNNDFMAFLRDYGARGRQEFELSIPRWADDPSYLLQVIRMYLTSDVQLESRLEEIDRKRDDDTRALLSGLPLRIRLLFKFVISTYAKMAERREATRPTYIAQTWFYRKIIVEVMRRLSAEKVLKMEDLPYIDFNELRDYVAGRKSAQQAFSAELIERNRRSHLLNQRLQEPPMAIVGGHEPRRETAETTPTDDNQVFQGIGASPGVAMGRARVITDLPRQAEEFQQGEILVARFTDASWTPLFVLAAGVVADVGSMLSHSSIVSREFGIPAIVNTKTTTRRIRTGDMLYLDGDAGVVRIEERKEDASQ</sequence>
<dbReference type="InterPro" id="IPR008279">
    <property type="entry name" value="PEP-util_enz_mobile_dom"/>
</dbReference>
<dbReference type="SUPFAM" id="SSF56059">
    <property type="entry name" value="Glutathione synthetase ATP-binding domain-like"/>
    <property type="match status" value="1"/>
</dbReference>
<dbReference type="EMBL" id="DQ266254">
    <property type="protein sequence ID" value="ABB69075.1"/>
    <property type="molecule type" value="Genomic_DNA"/>
</dbReference>
<dbReference type="PANTHER" id="PTHR43615">
    <property type="entry name" value="PHOSPHOENOLPYRUVATE SYNTHASE-RELATED"/>
    <property type="match status" value="1"/>
</dbReference>
<dbReference type="InterPro" id="IPR036637">
    <property type="entry name" value="Phosphohistidine_dom_sf"/>
</dbReference>
<dbReference type="RefSeq" id="WP_011399733.1">
    <property type="nucleotide sequence ID" value="NC_007645.1"/>
</dbReference>
<dbReference type="InterPro" id="IPR013815">
    <property type="entry name" value="ATP_grasp_subdomain_1"/>
</dbReference>
<evidence type="ECO:0000313" key="4">
    <source>
        <dbReference type="EMBL" id="ABB69075.1"/>
    </source>
</evidence>
<dbReference type="Gene3D" id="3.30.1490.20">
    <property type="entry name" value="ATP-grasp fold, A domain"/>
    <property type="match status" value="1"/>
</dbReference>
<dbReference type="EMBL" id="CP000155">
    <property type="protein sequence ID" value="ABC32675.1"/>
    <property type="molecule type" value="Genomic_DNA"/>
</dbReference>
<reference evidence="5 6" key="1">
    <citation type="journal article" date="2005" name="Nucleic Acids Res.">
        <title>Genomic blueprint of Hahella chejuensis, a marine microbe producing an algicidal agent.</title>
        <authorList>
            <person name="Jeong H."/>
            <person name="Yim J.H."/>
            <person name="Lee C."/>
            <person name="Choi S.-H."/>
            <person name="Park Y.K."/>
            <person name="Yoon S.H."/>
            <person name="Hur C.-G."/>
            <person name="Kang H.-Y."/>
            <person name="Kim D."/>
            <person name="Lee H.H."/>
            <person name="Park K.H."/>
            <person name="Park S.-H."/>
            <person name="Park H.-S."/>
            <person name="Lee H.K."/>
            <person name="Oh T.K."/>
            <person name="Kim J.F."/>
        </authorList>
    </citation>
    <scope>NUCLEOTIDE SEQUENCE [LARGE SCALE GENOMIC DNA]</scope>
    <source>
        <strain evidence="5 6">KCTC 2396</strain>
    </source>
</reference>
<name>Q2S9J9_HAHCH</name>
<dbReference type="GO" id="GO:0005524">
    <property type="term" value="F:ATP binding"/>
    <property type="evidence" value="ECO:0007669"/>
    <property type="project" value="InterPro"/>
</dbReference>
<evidence type="ECO:0000313" key="5">
    <source>
        <dbReference type="EMBL" id="ABC32675.1"/>
    </source>
</evidence>
<dbReference type="OrthoDB" id="9765468at2"/>
<dbReference type="AlphaFoldDB" id="Q2S9J9"/>
<keyword evidence="5" id="KW-0670">Pyruvate</keyword>
<dbReference type="GO" id="GO:0016301">
    <property type="term" value="F:kinase activity"/>
    <property type="evidence" value="ECO:0007669"/>
    <property type="project" value="UniProtKB-KW"/>
</dbReference>
<proteinExistence type="predicted"/>
<keyword evidence="5" id="KW-0808">Transferase</keyword>
<protein>
    <submittedName>
        <fullName evidence="4">Condensation enzyme</fullName>
    </submittedName>
    <submittedName>
        <fullName evidence="5">Phosphoenolpyruvate synthase/pyruvate phosphate dikinase</fullName>
    </submittedName>
</protein>
<evidence type="ECO:0000259" key="3">
    <source>
        <dbReference type="Pfam" id="PF01326"/>
    </source>
</evidence>
<dbReference type="KEGG" id="hch:HCH_06026"/>
<dbReference type="Gene3D" id="3.30.470.20">
    <property type="entry name" value="ATP-grasp fold, B domain"/>
    <property type="match status" value="1"/>
</dbReference>
<reference evidence="4" key="2">
    <citation type="submission" date="2005-10" db="EMBL/GenBank/DDBJ databases">
        <title>Hahella chejuensis KCTC 2396 prodigiosin biosynthesis gene cluster.</title>
        <authorList>
            <person name="Kim J.F."/>
            <person name="Jeong H."/>
            <person name="Park Y."/>
            <person name="Kim D."/>
        </authorList>
    </citation>
    <scope>NUCLEOTIDE SEQUENCE</scope>
    <source>
        <strain evidence="4">KCTC 2396</strain>
    </source>
</reference>
<keyword evidence="5" id="KW-0418">Kinase</keyword>
<dbReference type="HOGENOM" id="CLU_005950_0_0_6"/>
<dbReference type="Pfam" id="PF00391">
    <property type="entry name" value="PEP-utilizers"/>
    <property type="match status" value="1"/>
</dbReference>
<dbReference type="InterPro" id="IPR051549">
    <property type="entry name" value="PEP_Utilizing_Enz"/>
</dbReference>
<evidence type="ECO:0000313" key="6">
    <source>
        <dbReference type="Proteomes" id="UP000000238"/>
    </source>
</evidence>
<evidence type="ECO:0000256" key="1">
    <source>
        <dbReference type="SAM" id="MobiDB-lite"/>
    </source>
</evidence>
<dbReference type="STRING" id="349521.HCH_06026"/>
<dbReference type="Gene3D" id="3.50.30.10">
    <property type="entry name" value="Phosphohistidine domain"/>
    <property type="match status" value="1"/>
</dbReference>
<dbReference type="SUPFAM" id="SSF52009">
    <property type="entry name" value="Phosphohistidine domain"/>
    <property type="match status" value="1"/>
</dbReference>
<feature type="domain" description="Pyruvate phosphate dikinase AMP/ATP-binding" evidence="3">
    <location>
        <begin position="19"/>
        <end position="324"/>
    </location>
</feature>
<feature type="region of interest" description="Disordered" evidence="1">
    <location>
        <begin position="777"/>
        <end position="800"/>
    </location>
</feature>
<keyword evidence="6" id="KW-1185">Reference proteome</keyword>
<feature type="domain" description="PEP-utilising enzyme mobile" evidence="2">
    <location>
        <begin position="824"/>
        <end position="895"/>
    </location>
</feature>
<dbReference type="Pfam" id="PF01326">
    <property type="entry name" value="PPDK_N"/>
    <property type="match status" value="1"/>
</dbReference>
<accession>Q2S9J9</accession>